<dbReference type="EMBL" id="BMAT01006140">
    <property type="protein sequence ID" value="GFS07001.1"/>
    <property type="molecule type" value="Genomic_DNA"/>
</dbReference>
<gene>
    <name evidence="2" type="ORF">ElyMa_002978400</name>
</gene>
<dbReference type="AlphaFoldDB" id="A0AAV4ID56"/>
<evidence type="ECO:0000256" key="1">
    <source>
        <dbReference type="SAM" id="MobiDB-lite"/>
    </source>
</evidence>
<comment type="caution">
    <text evidence="2">The sequence shown here is derived from an EMBL/GenBank/DDBJ whole genome shotgun (WGS) entry which is preliminary data.</text>
</comment>
<feature type="compositionally biased region" description="Polar residues" evidence="1">
    <location>
        <begin position="78"/>
        <end position="89"/>
    </location>
</feature>
<evidence type="ECO:0000313" key="3">
    <source>
        <dbReference type="Proteomes" id="UP000762676"/>
    </source>
</evidence>
<reference evidence="2 3" key="1">
    <citation type="journal article" date="2021" name="Elife">
        <title>Chloroplast acquisition without the gene transfer in kleptoplastic sea slugs, Plakobranchus ocellatus.</title>
        <authorList>
            <person name="Maeda T."/>
            <person name="Takahashi S."/>
            <person name="Yoshida T."/>
            <person name="Shimamura S."/>
            <person name="Takaki Y."/>
            <person name="Nagai Y."/>
            <person name="Toyoda A."/>
            <person name="Suzuki Y."/>
            <person name="Arimoto A."/>
            <person name="Ishii H."/>
            <person name="Satoh N."/>
            <person name="Nishiyama T."/>
            <person name="Hasebe M."/>
            <person name="Maruyama T."/>
            <person name="Minagawa J."/>
            <person name="Obokata J."/>
            <person name="Shigenobu S."/>
        </authorList>
    </citation>
    <scope>NUCLEOTIDE SEQUENCE [LARGE SCALE GENOMIC DNA]</scope>
</reference>
<accession>A0AAV4ID56</accession>
<dbReference type="Proteomes" id="UP000762676">
    <property type="component" value="Unassembled WGS sequence"/>
</dbReference>
<feature type="region of interest" description="Disordered" evidence="1">
    <location>
        <begin position="69"/>
        <end position="115"/>
    </location>
</feature>
<name>A0AAV4ID56_9GAST</name>
<sequence>MVHSKPTSRGNSSIYVNRKCHLKRCKNRDVDNRMAAYASGCGKITPYGWQPSLQSTVQLSIPYRSPLRDRNLGRLQEASETSGTIQSEMPKSHYGLSASHQRRGTSSVESILMLR</sequence>
<proteinExistence type="predicted"/>
<protein>
    <submittedName>
        <fullName evidence="2">Uncharacterized protein</fullName>
    </submittedName>
</protein>
<keyword evidence="3" id="KW-1185">Reference proteome</keyword>
<organism evidence="2 3">
    <name type="scientific">Elysia marginata</name>
    <dbReference type="NCBI Taxonomy" id="1093978"/>
    <lineage>
        <taxon>Eukaryota</taxon>
        <taxon>Metazoa</taxon>
        <taxon>Spiralia</taxon>
        <taxon>Lophotrochozoa</taxon>
        <taxon>Mollusca</taxon>
        <taxon>Gastropoda</taxon>
        <taxon>Heterobranchia</taxon>
        <taxon>Euthyneura</taxon>
        <taxon>Panpulmonata</taxon>
        <taxon>Sacoglossa</taxon>
        <taxon>Placobranchoidea</taxon>
        <taxon>Plakobranchidae</taxon>
        <taxon>Elysia</taxon>
    </lineage>
</organism>
<evidence type="ECO:0000313" key="2">
    <source>
        <dbReference type="EMBL" id="GFS07001.1"/>
    </source>
</evidence>